<dbReference type="PROSITE" id="PS00108">
    <property type="entry name" value="PROTEIN_KINASE_ST"/>
    <property type="match status" value="1"/>
</dbReference>
<dbReference type="Proteomes" id="UP000186817">
    <property type="component" value="Unassembled WGS sequence"/>
</dbReference>
<feature type="region of interest" description="Disordered" evidence="1">
    <location>
        <begin position="1407"/>
        <end position="1430"/>
    </location>
</feature>
<keyword evidence="3" id="KW-0808">Transferase</keyword>
<organism evidence="3 4">
    <name type="scientific">Symbiodinium microadriaticum</name>
    <name type="common">Dinoflagellate</name>
    <name type="synonym">Zooxanthella microadriatica</name>
    <dbReference type="NCBI Taxonomy" id="2951"/>
    <lineage>
        <taxon>Eukaryota</taxon>
        <taxon>Sar</taxon>
        <taxon>Alveolata</taxon>
        <taxon>Dinophyceae</taxon>
        <taxon>Suessiales</taxon>
        <taxon>Symbiodiniaceae</taxon>
        <taxon>Symbiodinium</taxon>
    </lineage>
</organism>
<dbReference type="InterPro" id="IPR000719">
    <property type="entry name" value="Prot_kinase_dom"/>
</dbReference>
<reference evidence="3 4" key="1">
    <citation type="submission" date="2016-02" db="EMBL/GenBank/DDBJ databases">
        <title>Genome analysis of coral dinoflagellate symbionts highlights evolutionary adaptations to a symbiotic lifestyle.</title>
        <authorList>
            <person name="Aranda M."/>
            <person name="Li Y."/>
            <person name="Liew Y.J."/>
            <person name="Baumgarten S."/>
            <person name="Simakov O."/>
            <person name="Wilson M."/>
            <person name="Piel J."/>
            <person name="Ashoor H."/>
            <person name="Bougouffa S."/>
            <person name="Bajic V.B."/>
            <person name="Ryu T."/>
            <person name="Ravasi T."/>
            <person name="Bayer T."/>
            <person name="Micklem G."/>
            <person name="Kim H."/>
            <person name="Bhak J."/>
            <person name="Lajeunesse T.C."/>
            <person name="Voolstra C.R."/>
        </authorList>
    </citation>
    <scope>NUCLEOTIDE SEQUENCE [LARGE SCALE GENOMIC DNA]</scope>
    <source>
        <strain evidence="3 4">CCMP2467</strain>
    </source>
</reference>
<feature type="compositionally biased region" description="Polar residues" evidence="1">
    <location>
        <begin position="328"/>
        <end position="337"/>
    </location>
</feature>
<dbReference type="SUPFAM" id="SSF56672">
    <property type="entry name" value="DNA/RNA polymerases"/>
    <property type="match status" value="1"/>
</dbReference>
<dbReference type="GO" id="GO:0005524">
    <property type="term" value="F:ATP binding"/>
    <property type="evidence" value="ECO:0007669"/>
    <property type="project" value="InterPro"/>
</dbReference>
<dbReference type="GO" id="GO:0004672">
    <property type="term" value="F:protein kinase activity"/>
    <property type="evidence" value="ECO:0007669"/>
    <property type="project" value="InterPro"/>
</dbReference>
<evidence type="ECO:0000256" key="1">
    <source>
        <dbReference type="SAM" id="MobiDB-lite"/>
    </source>
</evidence>
<feature type="domain" description="Protein kinase" evidence="2">
    <location>
        <begin position="1474"/>
        <end position="1733"/>
    </location>
</feature>
<dbReference type="OrthoDB" id="447958at2759"/>
<dbReference type="InterPro" id="IPR011009">
    <property type="entry name" value="Kinase-like_dom_sf"/>
</dbReference>
<dbReference type="EMBL" id="LSRX01000248">
    <property type="protein sequence ID" value="OLQ03034.1"/>
    <property type="molecule type" value="Genomic_DNA"/>
</dbReference>
<dbReference type="Gene3D" id="1.10.510.10">
    <property type="entry name" value="Transferase(Phosphotransferase) domain 1"/>
    <property type="match status" value="1"/>
</dbReference>
<accession>A0A1Q9E6H1</accession>
<comment type="caution">
    <text evidence="3">The sequence shown here is derived from an EMBL/GenBank/DDBJ whole genome shotgun (WGS) entry which is preliminary data.</text>
</comment>
<proteinExistence type="predicted"/>
<name>A0A1Q9E6H1_SYMMI</name>
<sequence>MARPDINTEEGQKILAARLDADFSGLAQTKGIPLKRQAELAQLSILAISRYSAVADDRPGLRTFCKDVLHLDPATDAAHLVEVAALLDLWESCKTRAEAQHKADAEAVLSKLPRAANKSELQDIKSRFEALHYALDDKATAASATLELHFDQVEQGELRPTTLSQYVSREHVEAEHYGAVIDKSTGAIKIKKNFIVGKKPSSPEEFRASIKLVAHTWVMCFLRYPQKPFLKDASISQWLRYADYILGEHVHQLTAKDSQGHDMSTPPWELVLAYDYQIRRGMVRLINEGLSIATALDHAMKDAVIKERYFVTPCALTSVMSVPHRSRSPFNRGTRTEGSFGDQARTFKGKGNQKGKSKKGKNKGLVYHSKTPDGRELCYVAATSLGPTVSAEQRPQILYLFSGRERTSSAASLLQNSGFIVKCVDISQGSDCDLSIEAVQERILRQIESKMFQAILCTPPCSTFSRVRCANNRGPPPVRDANHPAGYPWLKDSRVQEAWLGTMLVEFSIKVFQTATQFSEQSPDHPIFLLWEHPEDLGMCVREEDGMHIQPASVWQLDAVRDLVNHGRPPIFTVVFTQCCHGAPYRKPTRFLTNLPGLRSWGPADWPLLDDDGFYLGPLQHACTCQLAGKLSRSSQDAGFRTSATAAYPCNMDKAMALAIQNALKSATCPSVGSSTCLQADARSGIPVDTSVGSPSRSFRARTSIEEVATSVASAQVGDGVKQTWGHGPQIMALYKGSSRPIHDGGGLLSPGRWPIGRRDYSLSARDSGKDVMKDKFWPSAAGLIRESPFSERIESARFAVDEFLHQEGLEPGRRPEDLESEIAFRRIAAAAEALGDVDFQYLREVAEVGVPIGVGVELPRVPDVFEPKVKWNLSEAEGEFVDTKADNYSSAVESMAKVREQVEEDVRKGFIKRMSRSEAELEYEGRLAVAALGAVPKALDSDEVRVVHDGSHSVDVNHRIRVLDRIRNPLVDDAEAIIRQVKEEGSARPGIRFSVAYDVAHAHRLMPVRKDYWGYQAFCLDNPNEVFLHKRGTFGISSAAYWWQRLAATLIRCFHLLAGLLWAVYHLLYADDGWLVSQGSDFGYKCLFWLFLLEMFEVPVAWKKVRGGVRLQWIGYELSLDSYQVGISERKREWILRLVDTALARGGITGRDLKSALGRLVFVAGALRHVRPFLGTIFAWSAVLAPGTCASFPLGVRLVLELIRQEIGGCRMSDVCEWPRYPVDCFRIDAKAEKDDIVLGGWETLGGKTTEKSLWFSLRLSRSSAPWAYVKGEPYRTIAALELTAVLVAVMLFSKYGSLREKFAAGVLPALTDSKVSAHVIDKFLSCSFPLSVVLMEVSLQLHRMNTRLMLRWIPREQNTQADALTNEMFHGFREDNRINVNFEELDFLILPGLMQAAQEVDAEVKMRKSKRDQGNSSQGGAEWASKVERQRRAATGVEGWVLACPSDKSQNVLDKITDAGGVRSGLQAQYHLFMQGKHGLGAFGFVVCASEQLSDKIVAVKSIKLQVDPQVIFNEVAMLRAAQGHPNIVRFRGLWADPTSAEQSKGGRQWYMVMDYFKGDLYDRIVEGRRLREKECVPILHSVLASITFLHKRGIFHRDIKPENLLIETAAKVVLTDFGIACLVTNETELKRKVGTVGYAAPEMLAGTATGFEGDEFGAGIVLYFMLSKSTPFLAPTPAMTIEKTMEGKVNMAYRCFDHISENCRNMINGLVCKDVATRIKAHDALKTTFLATRASLTEPVLDCSVMLKPKGSNQGSLFSIAEKADKLGSTTQGNLPAMRQL</sequence>
<protein>
    <submittedName>
        <fullName evidence="3">Calcium-dependent protein kinase 4</fullName>
    </submittedName>
</protein>
<keyword evidence="3" id="KW-0418">Kinase</keyword>
<feature type="compositionally biased region" description="Basic residues" evidence="1">
    <location>
        <begin position="347"/>
        <end position="362"/>
    </location>
</feature>
<dbReference type="InterPro" id="IPR008271">
    <property type="entry name" value="Ser/Thr_kinase_AS"/>
</dbReference>
<evidence type="ECO:0000259" key="2">
    <source>
        <dbReference type="PROSITE" id="PS50011"/>
    </source>
</evidence>
<dbReference type="PROSITE" id="PS50011">
    <property type="entry name" value="PROTEIN_KINASE_DOM"/>
    <property type="match status" value="1"/>
</dbReference>
<dbReference type="SMART" id="SM00220">
    <property type="entry name" value="S_TKc"/>
    <property type="match status" value="1"/>
</dbReference>
<evidence type="ECO:0000313" key="3">
    <source>
        <dbReference type="EMBL" id="OLQ03034.1"/>
    </source>
</evidence>
<gene>
    <name evidence="3" type="primary">CPK4</name>
    <name evidence="3" type="ORF">AK812_SmicGene14045</name>
</gene>
<dbReference type="InterPro" id="IPR043502">
    <property type="entry name" value="DNA/RNA_pol_sf"/>
</dbReference>
<dbReference type="SUPFAM" id="SSF56112">
    <property type="entry name" value="Protein kinase-like (PK-like)"/>
    <property type="match status" value="1"/>
</dbReference>
<feature type="region of interest" description="Disordered" evidence="1">
    <location>
        <begin position="325"/>
        <end position="366"/>
    </location>
</feature>
<keyword evidence="4" id="KW-1185">Reference proteome</keyword>
<dbReference type="PANTHER" id="PTHR24347">
    <property type="entry name" value="SERINE/THREONINE-PROTEIN KINASE"/>
    <property type="match status" value="1"/>
</dbReference>
<dbReference type="Pfam" id="PF00069">
    <property type="entry name" value="Pkinase"/>
    <property type="match status" value="1"/>
</dbReference>
<evidence type="ECO:0000313" key="4">
    <source>
        <dbReference type="Proteomes" id="UP000186817"/>
    </source>
</evidence>